<dbReference type="InterPro" id="IPR023213">
    <property type="entry name" value="CAT-like_dom_sf"/>
</dbReference>
<evidence type="ECO:0000259" key="12">
    <source>
        <dbReference type="Pfam" id="PF06974"/>
    </source>
</evidence>
<dbReference type="Gene3D" id="3.30.559.10">
    <property type="entry name" value="Chloramphenicol acetyltransferase-like domain"/>
    <property type="match status" value="1"/>
</dbReference>
<dbReference type="PANTHER" id="PTHR31650">
    <property type="entry name" value="O-ACYLTRANSFERASE (WSD1-LIKE) FAMILY PROTEIN"/>
    <property type="match status" value="1"/>
</dbReference>
<evidence type="ECO:0000256" key="10">
    <source>
        <dbReference type="ARBA" id="ARBA00048109"/>
    </source>
</evidence>
<dbReference type="Pfam" id="PF03007">
    <property type="entry name" value="WS_DGAT_cat"/>
    <property type="match status" value="1"/>
</dbReference>
<evidence type="ECO:0000313" key="14">
    <source>
        <dbReference type="Proteomes" id="UP000019184"/>
    </source>
</evidence>
<proteinExistence type="inferred from homology"/>
<dbReference type="GO" id="GO:0005886">
    <property type="term" value="C:plasma membrane"/>
    <property type="evidence" value="ECO:0007669"/>
    <property type="project" value="TreeGrafter"/>
</dbReference>
<keyword evidence="5" id="KW-0444">Lipid biosynthesis</keyword>
<evidence type="ECO:0000256" key="9">
    <source>
        <dbReference type="ARBA" id="ARBA00023315"/>
    </source>
</evidence>
<comment type="pathway">
    <text evidence="2">Lipid metabolism.</text>
</comment>
<evidence type="ECO:0000256" key="8">
    <source>
        <dbReference type="ARBA" id="ARBA00023098"/>
    </source>
</evidence>
<dbReference type="AlphaFoldDB" id="A0A7U7J350"/>
<feature type="domain" description="O-acyltransferase WSD1 C-terminal" evidence="12">
    <location>
        <begin position="305"/>
        <end position="445"/>
    </location>
</feature>
<accession>A0A7U7J350</accession>
<dbReference type="PANTHER" id="PTHR31650:SF1">
    <property type="entry name" value="WAX ESTER SYNTHASE_DIACYLGLYCEROL ACYLTRANSFERASE 4-RELATED"/>
    <property type="match status" value="1"/>
</dbReference>
<dbReference type="GO" id="GO:0004144">
    <property type="term" value="F:diacylglycerol O-acyltransferase activity"/>
    <property type="evidence" value="ECO:0007669"/>
    <property type="project" value="UniProtKB-EC"/>
</dbReference>
<dbReference type="InterPro" id="IPR004255">
    <property type="entry name" value="O-acyltransferase_WSD1_N"/>
</dbReference>
<dbReference type="InterPro" id="IPR009721">
    <property type="entry name" value="O-acyltransferase_WSD1_C"/>
</dbReference>
<name>A0A7U7J350_9GAMM</name>
<protein>
    <recommendedName>
        <fullName evidence="4">diacylglycerol O-acyltransferase</fullName>
        <ecNumber evidence="4">2.3.1.20</ecNumber>
    </recommendedName>
</protein>
<comment type="caution">
    <text evidence="13">The sequence shown here is derived from an EMBL/GenBank/DDBJ whole genome shotgun (WGS) entry which is preliminary data.</text>
</comment>
<dbReference type="Pfam" id="PF06974">
    <property type="entry name" value="WS_DGAT_C"/>
    <property type="match status" value="1"/>
</dbReference>
<evidence type="ECO:0000259" key="11">
    <source>
        <dbReference type="Pfam" id="PF03007"/>
    </source>
</evidence>
<comment type="similarity">
    <text evidence="3">Belongs to the long-chain O-acyltransferase family.</text>
</comment>
<evidence type="ECO:0000256" key="1">
    <source>
        <dbReference type="ARBA" id="ARBA00004771"/>
    </source>
</evidence>
<evidence type="ECO:0000256" key="6">
    <source>
        <dbReference type="ARBA" id="ARBA00022679"/>
    </source>
</evidence>
<sequence>MELRWKLVETIPVEAGRMAEPLTDNDVTWARMDGPGQPMVVTIVLLLDQPLNAERLRETLRLRLLPLARFRQRVAWSAGRYRWLEDAPLDWTAHLHSMQLPEPADQRLLEEQIGRWAGEPLDFTRPLWRCFLVENYAAGCALVFRVHHCIADGVALLRVFLALTDRAAVAQVVDPQAERQEQARLAAKTAKPLTPLRDLTEKMRWGAAFGTALLRQLFMMPEVRTALRGRLNGHKRVAWSAPIPLQDIALIRQRLGGRVNDVMLAVIAGAFGRYLRARGEITPTLKVRLVVPVNLRAYEEEIRLGNQFAVIFTSLPLGMVNPVTRLKAVRAQMERIRILPEAVANRVMINLVGRLPAWLERGALWLFGIKATAVITNVPGPEQPLYLSGAPLGRVLAWVPQISGIGIGVSVLSYAGSITVGVMTDSGVIADPWELVAGFEAELAEWVELAQIEPGWHGERCR</sequence>
<evidence type="ECO:0000256" key="7">
    <source>
        <dbReference type="ARBA" id="ARBA00022798"/>
    </source>
</evidence>
<keyword evidence="6 13" id="KW-0808">Transferase</keyword>
<keyword evidence="14" id="KW-1185">Reference proteome</keyword>
<dbReference type="UniPathway" id="UPA00282"/>
<dbReference type="NCBIfam" id="TIGR02946">
    <property type="entry name" value="acyl_WS_DGAT"/>
    <property type="match status" value="1"/>
</dbReference>
<keyword evidence="9 13" id="KW-0012">Acyltransferase</keyword>
<evidence type="ECO:0000256" key="4">
    <source>
        <dbReference type="ARBA" id="ARBA00013244"/>
    </source>
</evidence>
<gene>
    <name evidence="13" type="ORF">BN874_1400046</name>
</gene>
<dbReference type="GO" id="GO:0006071">
    <property type="term" value="P:glycerol metabolic process"/>
    <property type="evidence" value="ECO:0007669"/>
    <property type="project" value="UniProtKB-KW"/>
</dbReference>
<evidence type="ECO:0000256" key="5">
    <source>
        <dbReference type="ARBA" id="ARBA00022516"/>
    </source>
</evidence>
<evidence type="ECO:0000256" key="3">
    <source>
        <dbReference type="ARBA" id="ARBA00009587"/>
    </source>
</evidence>
<evidence type="ECO:0000313" key="13">
    <source>
        <dbReference type="EMBL" id="CDH43987.1"/>
    </source>
</evidence>
<dbReference type="RefSeq" id="WP_081756133.1">
    <property type="nucleotide sequence ID" value="NZ_CBTK010000047.1"/>
</dbReference>
<dbReference type="SUPFAM" id="SSF52777">
    <property type="entry name" value="CoA-dependent acyltransferases"/>
    <property type="match status" value="1"/>
</dbReference>
<evidence type="ECO:0000256" key="2">
    <source>
        <dbReference type="ARBA" id="ARBA00005189"/>
    </source>
</evidence>
<reference evidence="13 14" key="1">
    <citation type="journal article" date="2014" name="ISME J.">
        <title>Candidatus Competibacter-lineage genomes retrieved from metagenomes reveal functional metabolic diversity.</title>
        <authorList>
            <person name="McIlroy S.J."/>
            <person name="Albertsen M."/>
            <person name="Andresen E.K."/>
            <person name="Saunders A.M."/>
            <person name="Kristiansen R."/>
            <person name="Stokholm-Bjerregaard M."/>
            <person name="Nielsen K.L."/>
            <person name="Nielsen P.H."/>
        </authorList>
    </citation>
    <scope>NUCLEOTIDE SEQUENCE [LARGE SCALE GENOMIC DNA]</scope>
    <source>
        <strain evidence="13 14">Run_B_J11</strain>
    </source>
</reference>
<dbReference type="EMBL" id="CBTK010000047">
    <property type="protein sequence ID" value="CDH43987.1"/>
    <property type="molecule type" value="Genomic_DNA"/>
</dbReference>
<comment type="pathway">
    <text evidence="1">Glycerolipid metabolism; triacylglycerol biosynthesis.</text>
</comment>
<organism evidence="13 14">
    <name type="scientific">Candidatus Contendobacter odensis Run_B_J11</name>
    <dbReference type="NCBI Taxonomy" id="1400861"/>
    <lineage>
        <taxon>Bacteria</taxon>
        <taxon>Pseudomonadati</taxon>
        <taxon>Pseudomonadota</taxon>
        <taxon>Gammaproteobacteria</taxon>
        <taxon>Candidatus Competibacteraceae</taxon>
        <taxon>Candidatus Contendibacter</taxon>
    </lineage>
</organism>
<keyword evidence="7" id="KW-0319">Glycerol metabolism</keyword>
<dbReference type="OrthoDB" id="9810950at2"/>
<feature type="domain" description="O-acyltransferase WSD1-like N-terminal" evidence="11">
    <location>
        <begin position="22"/>
        <end position="263"/>
    </location>
</feature>
<dbReference type="InterPro" id="IPR045034">
    <property type="entry name" value="O-acyltransferase_WSD1-like"/>
</dbReference>
<dbReference type="InterPro" id="IPR014292">
    <property type="entry name" value="Acyl_transf_WS/DGAT"/>
</dbReference>
<keyword evidence="8" id="KW-0443">Lipid metabolism</keyword>
<comment type="catalytic activity">
    <reaction evidence="10">
        <text>an acyl-CoA + a 1,2-diacyl-sn-glycerol = a triacyl-sn-glycerol + CoA</text>
        <dbReference type="Rhea" id="RHEA:10868"/>
        <dbReference type="ChEBI" id="CHEBI:17815"/>
        <dbReference type="ChEBI" id="CHEBI:57287"/>
        <dbReference type="ChEBI" id="CHEBI:58342"/>
        <dbReference type="ChEBI" id="CHEBI:64615"/>
        <dbReference type="EC" id="2.3.1.20"/>
    </reaction>
</comment>
<dbReference type="Proteomes" id="UP000019184">
    <property type="component" value="Unassembled WGS sequence"/>
</dbReference>
<dbReference type="EC" id="2.3.1.20" evidence="4"/>
<dbReference type="GO" id="GO:0019432">
    <property type="term" value="P:triglyceride biosynthetic process"/>
    <property type="evidence" value="ECO:0007669"/>
    <property type="project" value="UniProtKB-UniPathway"/>
</dbReference>